<dbReference type="KEGG" id="acek:FLP30_13360"/>
<reference evidence="3 4" key="1">
    <citation type="submission" date="2019-09" db="EMBL/GenBank/DDBJ databases">
        <title>Genome sequencing of strain KACC 21233.</title>
        <authorList>
            <person name="Heo J."/>
            <person name="Kim S.-J."/>
            <person name="Kim J.-S."/>
            <person name="Hong S.-B."/>
            <person name="Kwon S.-W."/>
        </authorList>
    </citation>
    <scope>NUCLEOTIDE SEQUENCE [LARGE SCALE GENOMIC DNA]</scope>
    <source>
        <strain evidence="3 4">KACC 21233</strain>
        <plasmid evidence="3 4">unnamed1</plasmid>
    </source>
</reference>
<keyword evidence="2" id="KW-0472">Membrane</keyword>
<dbReference type="EMBL" id="CP043507">
    <property type="protein sequence ID" value="QEO18852.1"/>
    <property type="molecule type" value="Genomic_DNA"/>
</dbReference>
<accession>A0A5C1YUT4</accession>
<gene>
    <name evidence="3" type="ORF">FLP30_13360</name>
</gene>
<dbReference type="AlphaFoldDB" id="A0A5C1YUT4"/>
<name>A0A5C1YUT4_9PROT</name>
<evidence type="ECO:0000256" key="1">
    <source>
        <dbReference type="SAM" id="MobiDB-lite"/>
    </source>
</evidence>
<evidence type="ECO:0000256" key="2">
    <source>
        <dbReference type="SAM" id="Phobius"/>
    </source>
</evidence>
<evidence type="ECO:0000313" key="3">
    <source>
        <dbReference type="EMBL" id="QEO18852.1"/>
    </source>
</evidence>
<protein>
    <submittedName>
        <fullName evidence="3">Uncharacterized protein</fullName>
    </submittedName>
</protein>
<sequence>MSKAKRLGRLAGWLVYPLVAPFVQGIRMAGDVRDMMRVIRSDASDGEATAPPEADVHQARQQSRRNGRSMGALALGVMALWGGSVVWGHVRPFGLQGLQTLILGLMAGIRALLACYRNWLLRVGEVRPVASFLRDPRNLWPR</sequence>
<organism evidence="3 4">
    <name type="scientific">Acetobacter vaccinii</name>
    <dbReference type="NCBI Taxonomy" id="2592655"/>
    <lineage>
        <taxon>Bacteria</taxon>
        <taxon>Pseudomonadati</taxon>
        <taxon>Pseudomonadota</taxon>
        <taxon>Alphaproteobacteria</taxon>
        <taxon>Acetobacterales</taxon>
        <taxon>Acetobacteraceae</taxon>
        <taxon>Acetobacter</taxon>
    </lineage>
</organism>
<feature type="region of interest" description="Disordered" evidence="1">
    <location>
        <begin position="43"/>
        <end position="64"/>
    </location>
</feature>
<keyword evidence="2" id="KW-0812">Transmembrane</keyword>
<dbReference type="Proteomes" id="UP000324536">
    <property type="component" value="Plasmid unnamed1"/>
</dbReference>
<proteinExistence type="predicted"/>
<dbReference type="RefSeq" id="WP_149280506.1">
    <property type="nucleotide sequence ID" value="NZ_CP043507.1"/>
</dbReference>
<feature type="transmembrane region" description="Helical" evidence="2">
    <location>
        <begin position="93"/>
        <end position="113"/>
    </location>
</feature>
<keyword evidence="2" id="KW-1133">Transmembrane helix</keyword>
<keyword evidence="3" id="KW-0614">Plasmid</keyword>
<geneLocation type="plasmid" evidence="3">
    <name>unnamed1</name>
</geneLocation>
<evidence type="ECO:0000313" key="4">
    <source>
        <dbReference type="Proteomes" id="UP000324536"/>
    </source>
</evidence>
<keyword evidence="4" id="KW-1185">Reference proteome</keyword>
<feature type="transmembrane region" description="Helical" evidence="2">
    <location>
        <begin position="70"/>
        <end position="87"/>
    </location>
</feature>
<dbReference type="OrthoDB" id="7218999at2"/>